<evidence type="ECO:0000256" key="1">
    <source>
        <dbReference type="SAM" id="SignalP"/>
    </source>
</evidence>
<accession>A0ABX0TQK6</accession>
<evidence type="ECO:0000259" key="2">
    <source>
        <dbReference type="Pfam" id="PF13360"/>
    </source>
</evidence>
<organism evidence="3 4">
    <name type="scientific">Sphingomonas vulcanisoli</name>
    <dbReference type="NCBI Taxonomy" id="1658060"/>
    <lineage>
        <taxon>Bacteria</taxon>
        <taxon>Pseudomonadati</taxon>
        <taxon>Pseudomonadota</taxon>
        <taxon>Alphaproteobacteria</taxon>
        <taxon>Sphingomonadales</taxon>
        <taxon>Sphingomonadaceae</taxon>
        <taxon>Sphingomonas</taxon>
    </lineage>
</organism>
<feature type="domain" description="Pyrrolo-quinoline quinone repeat" evidence="2">
    <location>
        <begin position="126"/>
        <end position="363"/>
    </location>
</feature>
<dbReference type="EMBL" id="JAAOZC010000002">
    <property type="protein sequence ID" value="NIJ07716.1"/>
    <property type="molecule type" value="Genomic_DNA"/>
</dbReference>
<name>A0ABX0TQK6_9SPHN</name>
<dbReference type="Gene3D" id="2.130.10.10">
    <property type="entry name" value="YVTN repeat-like/Quinoprotein amine dehydrogenase"/>
    <property type="match status" value="1"/>
</dbReference>
<dbReference type="InterPro" id="IPR002372">
    <property type="entry name" value="PQQ_rpt_dom"/>
</dbReference>
<dbReference type="SUPFAM" id="SSF50998">
    <property type="entry name" value="Quinoprotein alcohol dehydrogenase-like"/>
    <property type="match status" value="1"/>
</dbReference>
<dbReference type="InterPro" id="IPR018391">
    <property type="entry name" value="PQQ_b-propeller_rpt"/>
</dbReference>
<dbReference type="Proteomes" id="UP000727456">
    <property type="component" value="Unassembled WGS sequence"/>
</dbReference>
<feature type="chain" id="PRO_5047504696" evidence="1">
    <location>
        <begin position="20"/>
        <end position="445"/>
    </location>
</feature>
<dbReference type="Pfam" id="PF13360">
    <property type="entry name" value="PQQ_2"/>
    <property type="match status" value="1"/>
</dbReference>
<feature type="signal peptide" evidence="1">
    <location>
        <begin position="1"/>
        <end position="19"/>
    </location>
</feature>
<dbReference type="PANTHER" id="PTHR34512:SF30">
    <property type="entry name" value="OUTER MEMBRANE PROTEIN ASSEMBLY FACTOR BAMB"/>
    <property type="match status" value="1"/>
</dbReference>
<sequence>MRLKSLAPLVALAALPLLAGCSLFGQGKGEHRPKTAVLGDRIPVLAQTSDAEIDPALGSRPVTVPAPETNADWPMPGGNPSKVMNNLAFNGLNRAWTARIGKSSPKARFAAAPTVAEGRVFVIDTDAVVHALDLKTGAKVWTAALSTKKKEKPSRFGGGVSYDDGKVFATDGLGDAAALDSKTGKLLWKVRPAGPLRGAPTIAGGNIYVVTQDNQLYALSEDKGDVVWTVSATLETAGVFGVAAPSIGQGTVVAGFSSGELSALRYENGRVVWQDQLSRTSISTSVSSISDVDASPVVDSGRVYAIGQGGRMVAMDLLSGVRIWELTIAGIDTPWVAGDWLFVVTDEAKLLCLDKISGKVRWIAQLPRWIDPKSKNKPIQWNGPVLAGGKLYLTNTRGNMAAVTVADGKIDMAKKPIGKGFFLAPIVASGTMLTLDVAGTITAYR</sequence>
<reference evidence="3 4" key="1">
    <citation type="submission" date="2020-03" db="EMBL/GenBank/DDBJ databases">
        <title>Genomic Encyclopedia of Type Strains, Phase III (KMG-III): the genomes of soil and plant-associated and newly described type strains.</title>
        <authorList>
            <person name="Whitman W."/>
        </authorList>
    </citation>
    <scope>NUCLEOTIDE SEQUENCE [LARGE SCALE GENOMIC DNA]</scope>
    <source>
        <strain evidence="3 4">CECT 8804</strain>
    </source>
</reference>
<keyword evidence="1" id="KW-0732">Signal</keyword>
<dbReference type="InterPro" id="IPR015943">
    <property type="entry name" value="WD40/YVTN_repeat-like_dom_sf"/>
</dbReference>
<dbReference type="InterPro" id="IPR011047">
    <property type="entry name" value="Quinoprotein_ADH-like_sf"/>
</dbReference>
<dbReference type="PANTHER" id="PTHR34512">
    <property type="entry name" value="CELL SURFACE PROTEIN"/>
    <property type="match status" value="1"/>
</dbReference>
<keyword evidence="4" id="KW-1185">Reference proteome</keyword>
<proteinExistence type="predicted"/>
<dbReference type="PROSITE" id="PS51257">
    <property type="entry name" value="PROKAR_LIPOPROTEIN"/>
    <property type="match status" value="1"/>
</dbReference>
<dbReference type="SMART" id="SM00564">
    <property type="entry name" value="PQQ"/>
    <property type="match status" value="7"/>
</dbReference>
<gene>
    <name evidence="3" type="ORF">FHS31_001312</name>
</gene>
<evidence type="ECO:0000313" key="4">
    <source>
        <dbReference type="Proteomes" id="UP000727456"/>
    </source>
</evidence>
<evidence type="ECO:0000313" key="3">
    <source>
        <dbReference type="EMBL" id="NIJ07716.1"/>
    </source>
</evidence>
<comment type="caution">
    <text evidence="3">The sequence shown here is derived from an EMBL/GenBank/DDBJ whole genome shotgun (WGS) entry which is preliminary data.</text>
</comment>
<dbReference type="RefSeq" id="WP_167072553.1">
    <property type="nucleotide sequence ID" value="NZ_JAAOZC010000002.1"/>
</dbReference>
<protein>
    <submittedName>
        <fullName evidence="3">Outer membrane protein assembly factor BamB</fullName>
    </submittedName>
</protein>